<dbReference type="RefSeq" id="XP_033459822.1">
    <property type="nucleotide sequence ID" value="XM_033599700.1"/>
</dbReference>
<dbReference type="GeneID" id="54357499"/>
<reference evidence="2" key="1">
    <citation type="submission" date="2020-01" db="EMBL/GenBank/DDBJ databases">
        <authorList>
            <consortium name="DOE Joint Genome Institute"/>
            <person name="Haridas S."/>
            <person name="Albert R."/>
            <person name="Binder M."/>
            <person name="Bloem J."/>
            <person name="Labutti K."/>
            <person name="Salamov A."/>
            <person name="Andreopoulos B."/>
            <person name="Baker S.E."/>
            <person name="Barry K."/>
            <person name="Bills G."/>
            <person name="Bluhm B.H."/>
            <person name="Cannon C."/>
            <person name="Castanera R."/>
            <person name="Culley D.E."/>
            <person name="Daum C."/>
            <person name="Ezra D."/>
            <person name="Gonzalez J.B."/>
            <person name="Henrissat B."/>
            <person name="Kuo A."/>
            <person name="Liang C."/>
            <person name="Lipzen A."/>
            <person name="Lutzoni F."/>
            <person name="Magnuson J."/>
            <person name="Mondo S."/>
            <person name="Nolan M."/>
            <person name="Ohm R."/>
            <person name="Pangilinan J."/>
            <person name="Park H.-J."/>
            <person name="Ramirez L."/>
            <person name="Alfaro M."/>
            <person name="Sun H."/>
            <person name="Tritt A."/>
            <person name="Yoshinaga Y."/>
            <person name="Zwiers L.-H."/>
            <person name="Turgeon B.G."/>
            <person name="Goodwin S.B."/>
            <person name="Spatafora J.W."/>
            <person name="Crous P.W."/>
            <person name="Grigoriev I.V."/>
        </authorList>
    </citation>
    <scope>NUCLEOTIDE SEQUENCE</scope>
    <source>
        <strain evidence="2">CBS 342.82</strain>
    </source>
</reference>
<sequence>MVLNAPSFHLYRLMNSNGSSRLPTPLWHWPRTSAKMINQRKAPSHPQYRRHYSGSSIHNQRIPNFSAIVFIAVLGPAANLIGNKPQVLELCSIFVMRMKFLGRINWDTRTRSTKWGD</sequence>
<evidence type="ECO:0000313" key="1">
    <source>
        <dbReference type="Proteomes" id="UP000504637"/>
    </source>
</evidence>
<dbReference type="AlphaFoldDB" id="A0A6J3M426"/>
<reference evidence="2" key="3">
    <citation type="submission" date="2025-08" db="UniProtKB">
        <authorList>
            <consortium name="RefSeq"/>
        </authorList>
    </citation>
    <scope>IDENTIFICATION</scope>
    <source>
        <strain evidence="2">CBS 342.82</strain>
    </source>
</reference>
<evidence type="ECO:0000313" key="2">
    <source>
        <dbReference type="RefSeq" id="XP_033459822.1"/>
    </source>
</evidence>
<reference evidence="2" key="2">
    <citation type="submission" date="2020-04" db="EMBL/GenBank/DDBJ databases">
        <authorList>
            <consortium name="NCBI Genome Project"/>
        </authorList>
    </citation>
    <scope>NUCLEOTIDE SEQUENCE</scope>
    <source>
        <strain evidence="2">CBS 342.82</strain>
    </source>
</reference>
<gene>
    <name evidence="2" type="ORF">K489DRAFT_216690</name>
</gene>
<proteinExistence type="predicted"/>
<name>A0A6J3M426_9PEZI</name>
<organism evidence="2">
    <name type="scientific">Dissoconium aciculare CBS 342.82</name>
    <dbReference type="NCBI Taxonomy" id="1314786"/>
    <lineage>
        <taxon>Eukaryota</taxon>
        <taxon>Fungi</taxon>
        <taxon>Dikarya</taxon>
        <taxon>Ascomycota</taxon>
        <taxon>Pezizomycotina</taxon>
        <taxon>Dothideomycetes</taxon>
        <taxon>Dothideomycetidae</taxon>
        <taxon>Mycosphaerellales</taxon>
        <taxon>Dissoconiaceae</taxon>
        <taxon>Dissoconium</taxon>
    </lineage>
</organism>
<keyword evidence="1" id="KW-1185">Reference proteome</keyword>
<accession>A0A6J3M426</accession>
<protein>
    <submittedName>
        <fullName evidence="2">Uncharacterized protein</fullName>
    </submittedName>
</protein>
<dbReference type="Proteomes" id="UP000504637">
    <property type="component" value="Unplaced"/>
</dbReference>